<dbReference type="Proteomes" id="UP000034164">
    <property type="component" value="Unassembled WGS sequence"/>
</dbReference>
<dbReference type="SUPFAM" id="SSF53474">
    <property type="entry name" value="alpha/beta-Hydrolases"/>
    <property type="match status" value="1"/>
</dbReference>
<proteinExistence type="predicted"/>
<evidence type="ECO:0000313" key="2">
    <source>
        <dbReference type="EMBL" id="KKZ66921.1"/>
    </source>
</evidence>
<dbReference type="OrthoDB" id="5396420at2759"/>
<reference evidence="3" key="1">
    <citation type="journal article" date="2015" name="PLoS Genet.">
        <title>The dynamic genome and transcriptome of the human fungal pathogen Blastomyces and close relative Emmonsia.</title>
        <authorList>
            <person name="Munoz J.F."/>
            <person name="Gauthier G.M."/>
            <person name="Desjardins C.A."/>
            <person name="Gallo J.E."/>
            <person name="Holder J."/>
            <person name="Sullivan T.D."/>
            <person name="Marty A.J."/>
            <person name="Carmen J.C."/>
            <person name="Chen Z."/>
            <person name="Ding L."/>
            <person name="Gujja S."/>
            <person name="Magrini V."/>
            <person name="Misas E."/>
            <person name="Mitreva M."/>
            <person name="Priest M."/>
            <person name="Saif S."/>
            <person name="Whiston E.A."/>
            <person name="Young S."/>
            <person name="Zeng Q."/>
            <person name="Goldman W.E."/>
            <person name="Mardis E.R."/>
            <person name="Taylor J.W."/>
            <person name="McEwen J.G."/>
            <person name="Clay O.K."/>
            <person name="Klein B.S."/>
            <person name="Cuomo C.A."/>
        </authorList>
    </citation>
    <scope>NUCLEOTIDE SEQUENCE [LARGE SCALE GENOMIC DNA]</scope>
    <source>
        <strain evidence="3">UAMH 3008</strain>
    </source>
</reference>
<feature type="compositionally biased region" description="Basic and acidic residues" evidence="1">
    <location>
        <begin position="451"/>
        <end position="472"/>
    </location>
</feature>
<feature type="compositionally biased region" description="Basic residues" evidence="1">
    <location>
        <begin position="481"/>
        <end position="490"/>
    </location>
</feature>
<accession>A0A0G2JB61</accession>
<dbReference type="EMBL" id="LCZI01000377">
    <property type="protein sequence ID" value="KKZ66921.1"/>
    <property type="molecule type" value="Genomic_DNA"/>
</dbReference>
<gene>
    <name evidence="2" type="ORF">EMCG_07417</name>
</gene>
<dbReference type="AlphaFoldDB" id="A0A0G2JB61"/>
<feature type="compositionally biased region" description="Basic and acidic residues" evidence="1">
    <location>
        <begin position="550"/>
        <end position="563"/>
    </location>
</feature>
<dbReference type="InterPro" id="IPR029058">
    <property type="entry name" value="AB_hydrolase_fold"/>
</dbReference>
<name>A0A0G2JB61_9EURO</name>
<dbReference type="Gene3D" id="3.40.50.1820">
    <property type="entry name" value="alpha/beta hydrolase"/>
    <property type="match status" value="1"/>
</dbReference>
<dbReference type="VEuPathDB" id="FungiDB:EMCG_07417"/>
<organism evidence="2 3">
    <name type="scientific">[Emmonsia] crescens</name>
    <dbReference type="NCBI Taxonomy" id="73230"/>
    <lineage>
        <taxon>Eukaryota</taxon>
        <taxon>Fungi</taxon>
        <taxon>Dikarya</taxon>
        <taxon>Ascomycota</taxon>
        <taxon>Pezizomycotina</taxon>
        <taxon>Eurotiomycetes</taxon>
        <taxon>Eurotiomycetidae</taxon>
        <taxon>Onygenales</taxon>
        <taxon>Ajellomycetaceae</taxon>
        <taxon>Emergomyces</taxon>
    </lineage>
</organism>
<feature type="region of interest" description="Disordered" evidence="1">
    <location>
        <begin position="441"/>
        <end position="497"/>
    </location>
</feature>
<sequence length="591" mass="65920">MRPQFAPASALLWSLHSKHGIYLTICRISCRNFSSSTRLSRLVSLADFRETNVQIPIGSAGNISLNVLQPITLPASQLANVILYLPPGPLFPNNQSDTATRFIDEAKKPAYSDRFPSPQHALSSTTLSTVVTVNYRLGEVEEDGEQKCYYYPGPVHDTLAGFDWIFEHLKPKRLCVFGKHIGGSLAVMLALTEPRSVTAIAAHEPMCDWTSLDDYCLKTDAVPDEDIGADGAHSNGSNHGEKTTLIEEQIAKKRRRKKKVPFSPPDLVPLLEARSSLFRNPDNFFDSFASPILFLRSAGKETPKFSPAYYTGPDYPIPVLKIPPKDMISGPDFTRYFQDLDLDLIPSPPLDLDSDSTDLEKPVRRRKALSRWPPYGLEYNDRPGAKSLGLWAGKPNLPHVRIFVHSDLTSELEPELAPELTPEAGVDTNIFATASQAGYEGRSALNSGADDVSRQVEESDEFHSDSRTEENTPKYIPSTPRPRRRRTSRKRTLEDDGETILARQGAEMVSLMRNACFWGREKGYAEERVKTVNIPLSSSSTVSPGLEGDGLEKPENSRKRAEGCMDELSSIEEQAGRYFYDILERENGKKW</sequence>
<evidence type="ECO:0000256" key="1">
    <source>
        <dbReference type="SAM" id="MobiDB-lite"/>
    </source>
</evidence>
<protein>
    <submittedName>
        <fullName evidence="2">Uncharacterized protein</fullName>
    </submittedName>
</protein>
<evidence type="ECO:0000313" key="3">
    <source>
        <dbReference type="Proteomes" id="UP000034164"/>
    </source>
</evidence>
<feature type="region of interest" description="Disordered" evidence="1">
    <location>
        <begin position="536"/>
        <end position="565"/>
    </location>
</feature>
<comment type="caution">
    <text evidence="2">The sequence shown here is derived from an EMBL/GenBank/DDBJ whole genome shotgun (WGS) entry which is preliminary data.</text>
</comment>